<protein>
    <submittedName>
        <fullName evidence="1">Uncharacterized protein</fullName>
    </submittedName>
</protein>
<organism evidence="1">
    <name type="scientific">marine metagenome</name>
    <dbReference type="NCBI Taxonomy" id="408172"/>
    <lineage>
        <taxon>unclassified sequences</taxon>
        <taxon>metagenomes</taxon>
        <taxon>ecological metagenomes</taxon>
    </lineage>
</organism>
<evidence type="ECO:0000313" key="1">
    <source>
        <dbReference type="EMBL" id="SVC48182.1"/>
    </source>
</evidence>
<gene>
    <name evidence="1" type="ORF">METZ01_LOCUS301036</name>
</gene>
<name>A0A382MLA2_9ZZZZ</name>
<accession>A0A382MLA2</accession>
<dbReference type="EMBL" id="UINC01093618">
    <property type="protein sequence ID" value="SVC48182.1"/>
    <property type="molecule type" value="Genomic_DNA"/>
</dbReference>
<reference evidence="1" key="1">
    <citation type="submission" date="2018-05" db="EMBL/GenBank/DDBJ databases">
        <authorList>
            <person name="Lanie J.A."/>
            <person name="Ng W.-L."/>
            <person name="Kazmierczak K.M."/>
            <person name="Andrzejewski T.M."/>
            <person name="Davidsen T.M."/>
            <person name="Wayne K.J."/>
            <person name="Tettelin H."/>
            <person name="Glass J.I."/>
            <person name="Rusch D."/>
            <person name="Podicherti R."/>
            <person name="Tsui H.-C.T."/>
            <person name="Winkler M.E."/>
        </authorList>
    </citation>
    <scope>NUCLEOTIDE SEQUENCE</scope>
</reference>
<sequence length="22" mass="2806">MVLNYPYPEWYPKYPGFYFDSE</sequence>
<proteinExistence type="predicted"/>
<dbReference type="AlphaFoldDB" id="A0A382MLA2"/>